<evidence type="ECO:0000256" key="10">
    <source>
        <dbReference type="ARBA" id="ARBA00023157"/>
    </source>
</evidence>
<organism evidence="13 14">
    <name type="scientific">Acacia crassicarpa</name>
    <name type="common">northern wattle</name>
    <dbReference type="NCBI Taxonomy" id="499986"/>
    <lineage>
        <taxon>Eukaryota</taxon>
        <taxon>Viridiplantae</taxon>
        <taxon>Streptophyta</taxon>
        <taxon>Embryophyta</taxon>
        <taxon>Tracheophyta</taxon>
        <taxon>Spermatophyta</taxon>
        <taxon>Magnoliopsida</taxon>
        <taxon>eudicotyledons</taxon>
        <taxon>Gunneridae</taxon>
        <taxon>Pentapetalae</taxon>
        <taxon>rosids</taxon>
        <taxon>fabids</taxon>
        <taxon>Fabales</taxon>
        <taxon>Fabaceae</taxon>
        <taxon>Caesalpinioideae</taxon>
        <taxon>mimosoid clade</taxon>
        <taxon>Acacieae</taxon>
        <taxon>Acacia</taxon>
    </lineage>
</organism>
<comment type="caution">
    <text evidence="13">The sequence shown here is derived from an EMBL/GenBank/DDBJ whole genome shotgun (WGS) entry which is preliminary data.</text>
</comment>
<evidence type="ECO:0000313" key="13">
    <source>
        <dbReference type="EMBL" id="KAK4271451.1"/>
    </source>
</evidence>
<name>A0AAE1MSE6_9FABA</name>
<evidence type="ECO:0000256" key="5">
    <source>
        <dbReference type="ARBA" id="ARBA00022722"/>
    </source>
</evidence>
<dbReference type="GO" id="GO:0004521">
    <property type="term" value="F:RNA endonuclease activity"/>
    <property type="evidence" value="ECO:0007669"/>
    <property type="project" value="UniProtKB-ARBA"/>
</dbReference>
<keyword evidence="10" id="KW-1015">Disulfide bond</keyword>
<dbReference type="EC" id="3.1.30.1" evidence="4"/>
<comment type="subunit">
    <text evidence="3">Monomer.</text>
</comment>
<evidence type="ECO:0000256" key="4">
    <source>
        <dbReference type="ARBA" id="ARBA00012562"/>
    </source>
</evidence>
<dbReference type="Gene3D" id="1.10.575.10">
    <property type="entry name" value="P1 Nuclease"/>
    <property type="match status" value="1"/>
</dbReference>
<dbReference type="InterPro" id="IPR003154">
    <property type="entry name" value="S1/P1nuclease"/>
</dbReference>
<evidence type="ECO:0000313" key="14">
    <source>
        <dbReference type="Proteomes" id="UP001293593"/>
    </source>
</evidence>
<protein>
    <recommendedName>
        <fullName evidence="4">Aspergillus nuclease S1</fullName>
        <ecNumber evidence="4">3.1.30.1</ecNumber>
    </recommendedName>
</protein>
<dbReference type="GO" id="GO:0006308">
    <property type="term" value="P:DNA catabolic process"/>
    <property type="evidence" value="ECO:0007669"/>
    <property type="project" value="InterPro"/>
</dbReference>
<evidence type="ECO:0000256" key="11">
    <source>
        <dbReference type="ARBA" id="ARBA00023180"/>
    </source>
</evidence>
<reference evidence="13" key="1">
    <citation type="submission" date="2023-10" db="EMBL/GenBank/DDBJ databases">
        <title>Chromosome-level genome of the transformable northern wattle, Acacia crassicarpa.</title>
        <authorList>
            <person name="Massaro I."/>
            <person name="Sinha N.R."/>
            <person name="Poethig S."/>
            <person name="Leichty A.R."/>
        </authorList>
    </citation>
    <scope>NUCLEOTIDE SEQUENCE</scope>
    <source>
        <strain evidence="13">Acra3RX</strain>
        <tissue evidence="13">Leaf</tissue>
    </source>
</reference>
<dbReference type="CDD" id="cd11010">
    <property type="entry name" value="S1-P1_nuclease"/>
    <property type="match status" value="1"/>
</dbReference>
<keyword evidence="7 12" id="KW-0732">Signal</keyword>
<feature type="signal peptide" evidence="12">
    <location>
        <begin position="1"/>
        <end position="26"/>
    </location>
</feature>
<evidence type="ECO:0000256" key="6">
    <source>
        <dbReference type="ARBA" id="ARBA00022723"/>
    </source>
</evidence>
<evidence type="ECO:0000256" key="9">
    <source>
        <dbReference type="ARBA" id="ARBA00022801"/>
    </source>
</evidence>
<dbReference type="Pfam" id="PF02265">
    <property type="entry name" value="S1-P1_nuclease"/>
    <property type="match status" value="1"/>
</dbReference>
<dbReference type="Proteomes" id="UP001293593">
    <property type="component" value="Unassembled WGS sequence"/>
</dbReference>
<keyword evidence="6" id="KW-0479">Metal-binding</keyword>
<keyword evidence="9" id="KW-0378">Hydrolase</keyword>
<evidence type="ECO:0000256" key="3">
    <source>
        <dbReference type="ARBA" id="ARBA00011245"/>
    </source>
</evidence>
<dbReference type="PANTHER" id="PTHR33146">
    <property type="entry name" value="ENDONUCLEASE 4"/>
    <property type="match status" value="1"/>
</dbReference>
<evidence type="ECO:0000256" key="8">
    <source>
        <dbReference type="ARBA" id="ARBA00022759"/>
    </source>
</evidence>
<sequence length="300" mass="33692">MEMGRPLVWCNGTLLLLLLSIPAVLCWGNEGHYAVCKLAEAYFSEDALLAVRKLLPDSAEGNLASVCTWPDVVKRGPAYSWSYDLHFADTPDYKCNYEYCRDCHDSSGIKGRCVTAAIYNYTKQLRSYAGDDSVSKYNLSEALMFLSHFVGDTHQPLHLGFVGDLGGNKIKLRWYGTETNLHHVWDDKIILSAMKRFYNSDLSTMIQVIQEKMTDVWSNDVATWKQCGHNITACTERYASESVSLACKFAYTNITAGGNLEDEYFLTRLPVVERRLAQGGVRLASTLNSIFAPHKRIAQA</sequence>
<dbReference type="InterPro" id="IPR008947">
    <property type="entry name" value="PLipase_C/P1_nuclease_dom_sf"/>
</dbReference>
<keyword evidence="14" id="KW-1185">Reference proteome</keyword>
<gene>
    <name evidence="13" type="ORF">QN277_020148</name>
</gene>
<evidence type="ECO:0000256" key="7">
    <source>
        <dbReference type="ARBA" id="ARBA00022729"/>
    </source>
</evidence>
<keyword evidence="5" id="KW-0540">Nuclease</keyword>
<feature type="chain" id="PRO_5042184536" description="Aspergillus nuclease S1" evidence="12">
    <location>
        <begin position="27"/>
        <end position="300"/>
    </location>
</feature>
<dbReference type="GO" id="GO:0000014">
    <property type="term" value="F:single-stranded DNA endodeoxyribonuclease activity"/>
    <property type="evidence" value="ECO:0007669"/>
    <property type="project" value="UniProtKB-ARBA"/>
</dbReference>
<proteinExistence type="inferred from homology"/>
<accession>A0AAE1MSE6</accession>
<keyword evidence="8" id="KW-0255">Endonuclease</keyword>
<dbReference type="GO" id="GO:0003676">
    <property type="term" value="F:nucleic acid binding"/>
    <property type="evidence" value="ECO:0007669"/>
    <property type="project" value="InterPro"/>
</dbReference>
<dbReference type="GO" id="GO:0046872">
    <property type="term" value="F:metal ion binding"/>
    <property type="evidence" value="ECO:0007669"/>
    <property type="project" value="UniProtKB-KW"/>
</dbReference>
<comment type="catalytic activity">
    <reaction evidence="1">
        <text>Endonucleolytic cleavage to 5'-phosphomononucleotide and 5'-phosphooligonucleotide end-products.</text>
        <dbReference type="EC" id="3.1.30.1"/>
    </reaction>
</comment>
<dbReference type="AlphaFoldDB" id="A0AAE1MSE6"/>
<evidence type="ECO:0000256" key="12">
    <source>
        <dbReference type="SAM" id="SignalP"/>
    </source>
</evidence>
<dbReference type="PANTHER" id="PTHR33146:SF26">
    <property type="entry name" value="ENDONUCLEASE 4"/>
    <property type="match status" value="1"/>
</dbReference>
<dbReference type="FunFam" id="1.10.575.10:FF:000002">
    <property type="entry name" value="Endonuclease 2"/>
    <property type="match status" value="1"/>
</dbReference>
<dbReference type="SUPFAM" id="SSF48537">
    <property type="entry name" value="Phospholipase C/P1 nuclease"/>
    <property type="match status" value="1"/>
</dbReference>
<keyword evidence="11" id="KW-0325">Glycoprotein</keyword>
<evidence type="ECO:0000256" key="2">
    <source>
        <dbReference type="ARBA" id="ARBA00009547"/>
    </source>
</evidence>
<comment type="similarity">
    <text evidence="2">Belongs to the nuclease type I family.</text>
</comment>
<evidence type="ECO:0000256" key="1">
    <source>
        <dbReference type="ARBA" id="ARBA00000245"/>
    </source>
</evidence>
<dbReference type="EMBL" id="JAWXYG010000005">
    <property type="protein sequence ID" value="KAK4271451.1"/>
    <property type="molecule type" value="Genomic_DNA"/>
</dbReference>